<dbReference type="Proteomes" id="UP001595712">
    <property type="component" value="Unassembled WGS sequence"/>
</dbReference>
<sequence>MRAEHAGEAGLRWLDELPHLVTAIETQWSIVVGEPLPNANEGYVARVKRADGTDAVVKLLVPMPWMNNQIDTLERAAGHGYARVLASDHMRQALLMEALGQPLDEQGLPLNAMLDTLVTTLREAWKVRPPTRPDFQTGATKAQGLRTLIADNWEKLDRPCSAEAVDLALRFLDRREAAFAPEHSVWGHGDPHAGNALQVPHRRRGAESGYAFVDPEGLLIEPAYDLGVILRDWDTELAHARDPLALAHRIGSRLADSTGTDGQAVWEWGFIERVATGLYVLDHGIAWGHDKLANAERLLPTR</sequence>
<dbReference type="InterPro" id="IPR006748">
    <property type="entry name" value="NH2Glyco/OHUrea_AB-resist_kin"/>
</dbReference>
<dbReference type="SUPFAM" id="SSF56112">
    <property type="entry name" value="Protein kinase-like (PK-like)"/>
    <property type="match status" value="1"/>
</dbReference>
<dbReference type="EMBL" id="JBHRWO010000020">
    <property type="protein sequence ID" value="MFC3494780.1"/>
    <property type="molecule type" value="Genomic_DNA"/>
</dbReference>
<evidence type="ECO:0000313" key="1">
    <source>
        <dbReference type="EMBL" id="MFC3494780.1"/>
    </source>
</evidence>
<proteinExistence type="predicted"/>
<evidence type="ECO:0000313" key="2">
    <source>
        <dbReference type="Proteomes" id="UP001595712"/>
    </source>
</evidence>
<dbReference type="RefSeq" id="WP_387978827.1">
    <property type="nucleotide sequence ID" value="NZ_JBHRWO010000020.1"/>
</dbReference>
<keyword evidence="2" id="KW-1185">Reference proteome</keyword>
<dbReference type="InterPro" id="IPR011009">
    <property type="entry name" value="Kinase-like_dom_sf"/>
</dbReference>
<reference evidence="2" key="1">
    <citation type="journal article" date="2019" name="Int. J. Syst. Evol. Microbiol.">
        <title>The Global Catalogue of Microorganisms (GCM) 10K type strain sequencing project: providing services to taxonomists for standard genome sequencing and annotation.</title>
        <authorList>
            <consortium name="The Broad Institute Genomics Platform"/>
            <consortium name="The Broad Institute Genome Sequencing Center for Infectious Disease"/>
            <person name="Wu L."/>
            <person name="Ma J."/>
        </authorList>
    </citation>
    <scope>NUCLEOTIDE SEQUENCE [LARGE SCALE GENOMIC DNA]</scope>
    <source>
        <strain evidence="2">CGMCC 4.7396</strain>
    </source>
</reference>
<comment type="caution">
    <text evidence="1">The sequence shown here is derived from an EMBL/GenBank/DDBJ whole genome shotgun (WGS) entry which is preliminary data.</text>
</comment>
<name>A0ABV7Q2A1_9ACTN</name>
<gene>
    <name evidence="1" type="ORF">ACFO8M_20025</name>
</gene>
<dbReference type="Pfam" id="PF04655">
    <property type="entry name" value="APH_6_hur"/>
    <property type="match status" value="1"/>
</dbReference>
<organism evidence="1 2">
    <name type="scientific">Glycomyces rhizosphaerae</name>
    <dbReference type="NCBI Taxonomy" id="2054422"/>
    <lineage>
        <taxon>Bacteria</taxon>
        <taxon>Bacillati</taxon>
        <taxon>Actinomycetota</taxon>
        <taxon>Actinomycetes</taxon>
        <taxon>Glycomycetales</taxon>
        <taxon>Glycomycetaceae</taxon>
        <taxon>Glycomyces</taxon>
    </lineage>
</organism>
<accession>A0ABV7Q2A1</accession>
<protein>
    <submittedName>
        <fullName evidence="1">Aminoglycoside phosphotransferase family protein</fullName>
    </submittedName>
</protein>